<evidence type="ECO:0000313" key="2">
    <source>
        <dbReference type="EMBL" id="GIX92948.1"/>
    </source>
</evidence>
<organism evidence="2 3">
    <name type="scientific">Caerostris darwini</name>
    <dbReference type="NCBI Taxonomy" id="1538125"/>
    <lineage>
        <taxon>Eukaryota</taxon>
        <taxon>Metazoa</taxon>
        <taxon>Ecdysozoa</taxon>
        <taxon>Arthropoda</taxon>
        <taxon>Chelicerata</taxon>
        <taxon>Arachnida</taxon>
        <taxon>Araneae</taxon>
        <taxon>Araneomorphae</taxon>
        <taxon>Entelegynae</taxon>
        <taxon>Araneoidea</taxon>
        <taxon>Araneidae</taxon>
        <taxon>Caerostris</taxon>
    </lineage>
</organism>
<accession>A0AAV4P8Z7</accession>
<keyword evidence="3" id="KW-1185">Reference proteome</keyword>
<gene>
    <name evidence="2" type="ORF">CDAR_595051</name>
</gene>
<reference evidence="2 3" key="1">
    <citation type="submission" date="2021-06" db="EMBL/GenBank/DDBJ databases">
        <title>Caerostris darwini draft genome.</title>
        <authorList>
            <person name="Kono N."/>
            <person name="Arakawa K."/>
        </authorList>
    </citation>
    <scope>NUCLEOTIDE SEQUENCE [LARGE SCALE GENOMIC DNA]</scope>
</reference>
<evidence type="ECO:0000256" key="1">
    <source>
        <dbReference type="SAM" id="MobiDB-lite"/>
    </source>
</evidence>
<sequence>MVPFGESGRSRKKVKNEPEHKESPLDDDFFAPSPKNKFALPDDMRDYFRSATNRRAGLSLYKFEEMNWSWSSLNISANRIQSSVLRRAKAGVRTSPVLEELEREQGALDLSAILTSQRFYCRYSIQLQSEDTSTQKRWFEHSHCRRTSARMRRLRPLGHPDFTTSLLQGLFIVFSSSRKLPQRSYR</sequence>
<comment type="caution">
    <text evidence="2">The sequence shown here is derived from an EMBL/GenBank/DDBJ whole genome shotgun (WGS) entry which is preliminary data.</text>
</comment>
<proteinExistence type="predicted"/>
<dbReference type="AlphaFoldDB" id="A0AAV4P8Z7"/>
<feature type="compositionally biased region" description="Basic and acidic residues" evidence="1">
    <location>
        <begin position="15"/>
        <end position="24"/>
    </location>
</feature>
<feature type="region of interest" description="Disordered" evidence="1">
    <location>
        <begin position="1"/>
        <end position="33"/>
    </location>
</feature>
<evidence type="ECO:0000313" key="3">
    <source>
        <dbReference type="Proteomes" id="UP001054837"/>
    </source>
</evidence>
<dbReference type="EMBL" id="BPLQ01002442">
    <property type="protein sequence ID" value="GIX92948.1"/>
    <property type="molecule type" value="Genomic_DNA"/>
</dbReference>
<name>A0AAV4P8Z7_9ARAC</name>
<dbReference type="Proteomes" id="UP001054837">
    <property type="component" value="Unassembled WGS sequence"/>
</dbReference>
<protein>
    <submittedName>
        <fullName evidence="2">Uncharacterized protein</fullName>
    </submittedName>
</protein>